<feature type="signal peptide" evidence="1">
    <location>
        <begin position="1"/>
        <end position="22"/>
    </location>
</feature>
<name>A0AAE0ZB88_9GAST</name>
<keyword evidence="1" id="KW-0732">Signal</keyword>
<sequence length="259" mass="27675">MSKKSLILVMIGLAQVSDDISAQVTEAVSVGTSQNPCENGGILAGPTCSCSNTNGIVGDTCEKLPRSCLELQSSGYSNGEYPITLDILGDGTRLVQCVCIIRDASVELELVRSSGNFNTNYSYAAYKTGYYLGPKDFFISLEDMICIMALASDVTVTIHYNSSTFQGRAWVSYPDMQFGSYGNTIYWFNQPIRPTASVVSDLQPAETSVSGLAPDPEIIDTFFGASFSTEATMTGISMRTAPLVLSGGGGTLQALHARR</sequence>
<evidence type="ECO:0000313" key="3">
    <source>
        <dbReference type="Proteomes" id="UP001283361"/>
    </source>
</evidence>
<accession>A0AAE0ZB88</accession>
<keyword evidence="3" id="KW-1185">Reference proteome</keyword>
<gene>
    <name evidence="2" type="ORF">RRG08_017636</name>
</gene>
<organism evidence="2 3">
    <name type="scientific">Elysia crispata</name>
    <name type="common">lettuce slug</name>
    <dbReference type="NCBI Taxonomy" id="231223"/>
    <lineage>
        <taxon>Eukaryota</taxon>
        <taxon>Metazoa</taxon>
        <taxon>Spiralia</taxon>
        <taxon>Lophotrochozoa</taxon>
        <taxon>Mollusca</taxon>
        <taxon>Gastropoda</taxon>
        <taxon>Heterobranchia</taxon>
        <taxon>Euthyneura</taxon>
        <taxon>Panpulmonata</taxon>
        <taxon>Sacoglossa</taxon>
        <taxon>Placobranchoidea</taxon>
        <taxon>Plakobranchidae</taxon>
        <taxon>Elysia</taxon>
    </lineage>
</organism>
<reference evidence="2" key="1">
    <citation type="journal article" date="2023" name="G3 (Bethesda)">
        <title>A reference genome for the long-term kleptoplast-retaining sea slug Elysia crispata morphotype clarki.</title>
        <authorList>
            <person name="Eastman K.E."/>
            <person name="Pendleton A.L."/>
            <person name="Shaikh M.A."/>
            <person name="Suttiyut T."/>
            <person name="Ogas R."/>
            <person name="Tomko P."/>
            <person name="Gavelis G."/>
            <person name="Widhalm J.R."/>
            <person name="Wisecaver J.H."/>
        </authorList>
    </citation>
    <scope>NUCLEOTIDE SEQUENCE</scope>
    <source>
        <strain evidence="2">ECLA1</strain>
    </source>
</reference>
<comment type="caution">
    <text evidence="2">The sequence shown here is derived from an EMBL/GenBank/DDBJ whole genome shotgun (WGS) entry which is preliminary data.</text>
</comment>
<proteinExistence type="predicted"/>
<dbReference type="EMBL" id="JAWDGP010004246">
    <property type="protein sequence ID" value="KAK3766194.1"/>
    <property type="molecule type" value="Genomic_DNA"/>
</dbReference>
<protein>
    <recommendedName>
        <fullName evidence="4">EGF-like domain-containing protein</fullName>
    </recommendedName>
</protein>
<dbReference type="AlphaFoldDB" id="A0AAE0ZB88"/>
<evidence type="ECO:0008006" key="4">
    <source>
        <dbReference type="Google" id="ProtNLM"/>
    </source>
</evidence>
<evidence type="ECO:0000313" key="2">
    <source>
        <dbReference type="EMBL" id="KAK3766194.1"/>
    </source>
</evidence>
<feature type="chain" id="PRO_5042008367" description="EGF-like domain-containing protein" evidence="1">
    <location>
        <begin position="23"/>
        <end position="259"/>
    </location>
</feature>
<evidence type="ECO:0000256" key="1">
    <source>
        <dbReference type="SAM" id="SignalP"/>
    </source>
</evidence>
<dbReference type="Proteomes" id="UP001283361">
    <property type="component" value="Unassembled WGS sequence"/>
</dbReference>